<organism evidence="1 2">
    <name type="scientific">Lactuca saligna</name>
    <name type="common">Willowleaf lettuce</name>
    <dbReference type="NCBI Taxonomy" id="75948"/>
    <lineage>
        <taxon>Eukaryota</taxon>
        <taxon>Viridiplantae</taxon>
        <taxon>Streptophyta</taxon>
        <taxon>Embryophyta</taxon>
        <taxon>Tracheophyta</taxon>
        <taxon>Spermatophyta</taxon>
        <taxon>Magnoliopsida</taxon>
        <taxon>eudicotyledons</taxon>
        <taxon>Gunneridae</taxon>
        <taxon>Pentapetalae</taxon>
        <taxon>asterids</taxon>
        <taxon>campanulids</taxon>
        <taxon>Asterales</taxon>
        <taxon>Asteraceae</taxon>
        <taxon>Cichorioideae</taxon>
        <taxon>Cichorieae</taxon>
        <taxon>Lactucinae</taxon>
        <taxon>Lactuca</taxon>
    </lineage>
</organism>
<evidence type="ECO:0000313" key="2">
    <source>
        <dbReference type="Proteomes" id="UP001177003"/>
    </source>
</evidence>
<accession>A0AA35YVE3</accession>
<proteinExistence type="predicted"/>
<dbReference type="PANTHER" id="PTHR48449">
    <property type="entry name" value="DUF1985 DOMAIN-CONTAINING PROTEIN"/>
    <property type="match status" value="1"/>
</dbReference>
<protein>
    <submittedName>
        <fullName evidence="1">Uncharacterized protein</fullName>
    </submittedName>
</protein>
<dbReference type="PANTHER" id="PTHR48449:SF1">
    <property type="entry name" value="DUF1985 DOMAIN-CONTAINING PROTEIN"/>
    <property type="match status" value="1"/>
</dbReference>
<sequence>MGLHGRDIKTGIPAVVYKLADNIDDWNMFAWGTYFWKYTSRMMHGMFKKIEDLRVLKQANLESKKVHKYTIPDFMLPFKIWILETFPEATKFYIRTPIELPQMRVWRSKTPLSWVQCYLIMNVSVPNN</sequence>
<dbReference type="EMBL" id="OX465080">
    <property type="protein sequence ID" value="CAI9280986.1"/>
    <property type="molecule type" value="Genomic_DNA"/>
</dbReference>
<dbReference type="Proteomes" id="UP001177003">
    <property type="component" value="Chromosome 4"/>
</dbReference>
<name>A0AA35YVE3_LACSI</name>
<keyword evidence="2" id="KW-1185">Reference proteome</keyword>
<evidence type="ECO:0000313" key="1">
    <source>
        <dbReference type="EMBL" id="CAI9280986.1"/>
    </source>
</evidence>
<reference evidence="1" key="1">
    <citation type="submission" date="2023-04" db="EMBL/GenBank/DDBJ databases">
        <authorList>
            <person name="Vijverberg K."/>
            <person name="Xiong W."/>
            <person name="Schranz E."/>
        </authorList>
    </citation>
    <scope>NUCLEOTIDE SEQUENCE</scope>
</reference>
<gene>
    <name evidence="1" type="ORF">LSALG_LOCUS20709</name>
</gene>
<dbReference type="AlphaFoldDB" id="A0AA35YVE3"/>